<dbReference type="PROSITE" id="PS50110">
    <property type="entry name" value="RESPONSE_REGULATORY"/>
    <property type="match status" value="1"/>
</dbReference>
<keyword evidence="6" id="KW-1185">Reference proteome</keyword>
<dbReference type="KEGG" id="orp:MOP44_17360"/>
<keyword evidence="1 3" id="KW-0597">Phosphoprotein</keyword>
<dbReference type="SUPFAM" id="SSF52172">
    <property type="entry name" value="CheY-like"/>
    <property type="match status" value="1"/>
</dbReference>
<evidence type="ECO:0000256" key="1">
    <source>
        <dbReference type="ARBA" id="ARBA00022553"/>
    </source>
</evidence>
<dbReference type="InterPro" id="IPR011006">
    <property type="entry name" value="CheY-like_superfamily"/>
</dbReference>
<dbReference type="InterPro" id="IPR050595">
    <property type="entry name" value="Bact_response_regulator"/>
</dbReference>
<dbReference type="PANTHER" id="PTHR44591">
    <property type="entry name" value="STRESS RESPONSE REGULATOR PROTEIN 1"/>
    <property type="match status" value="1"/>
</dbReference>
<feature type="domain" description="Response regulatory" evidence="4">
    <location>
        <begin position="5"/>
        <end position="121"/>
    </location>
</feature>
<gene>
    <name evidence="5" type="ORF">MOP44_17360</name>
</gene>
<dbReference type="EMBL" id="CP093313">
    <property type="protein sequence ID" value="UWZ82336.1"/>
    <property type="molecule type" value="Genomic_DNA"/>
</dbReference>
<dbReference type="GO" id="GO:0000160">
    <property type="term" value="P:phosphorelay signal transduction system"/>
    <property type="evidence" value="ECO:0007669"/>
    <property type="project" value="UniProtKB-KW"/>
</dbReference>
<keyword evidence="2" id="KW-0902">Two-component regulatory system</keyword>
<dbReference type="Pfam" id="PF00072">
    <property type="entry name" value="Response_reg"/>
    <property type="match status" value="1"/>
</dbReference>
<sequence>MAKPKVLIADDEKLIADTLALILNQGGFEAQAVYTCKRALEVAPAFQPDVLISDVLMAEMNGVDAAIQMRSLLPDIRVFLLSGQTATADMIARSKAGTMGFEVLVKPVHPQELLRRLHNAAVQVRSVA</sequence>
<dbReference type="Proteomes" id="UP001059380">
    <property type="component" value="Chromosome"/>
</dbReference>
<protein>
    <submittedName>
        <fullName evidence="5">Response regulator</fullName>
    </submittedName>
</protein>
<evidence type="ECO:0000256" key="2">
    <source>
        <dbReference type="ARBA" id="ARBA00023012"/>
    </source>
</evidence>
<evidence type="ECO:0000313" key="5">
    <source>
        <dbReference type="EMBL" id="UWZ82336.1"/>
    </source>
</evidence>
<dbReference type="AlphaFoldDB" id="A0A9J7BHR3"/>
<organism evidence="5 6">
    <name type="scientific">Occallatibacter riparius</name>
    <dbReference type="NCBI Taxonomy" id="1002689"/>
    <lineage>
        <taxon>Bacteria</taxon>
        <taxon>Pseudomonadati</taxon>
        <taxon>Acidobacteriota</taxon>
        <taxon>Terriglobia</taxon>
        <taxon>Terriglobales</taxon>
        <taxon>Acidobacteriaceae</taxon>
        <taxon>Occallatibacter</taxon>
    </lineage>
</organism>
<evidence type="ECO:0000313" key="6">
    <source>
        <dbReference type="Proteomes" id="UP001059380"/>
    </source>
</evidence>
<feature type="modified residue" description="4-aspartylphosphate" evidence="3">
    <location>
        <position position="54"/>
    </location>
</feature>
<dbReference type="InterPro" id="IPR001789">
    <property type="entry name" value="Sig_transdc_resp-reg_receiver"/>
</dbReference>
<evidence type="ECO:0000256" key="3">
    <source>
        <dbReference type="PROSITE-ProRule" id="PRU00169"/>
    </source>
</evidence>
<dbReference type="RefSeq" id="WP_260791520.1">
    <property type="nucleotide sequence ID" value="NZ_CP093313.1"/>
</dbReference>
<dbReference type="Gene3D" id="3.40.50.2300">
    <property type="match status" value="1"/>
</dbReference>
<accession>A0A9J7BHR3</accession>
<proteinExistence type="predicted"/>
<dbReference type="SMART" id="SM00448">
    <property type="entry name" value="REC"/>
    <property type="match status" value="1"/>
</dbReference>
<evidence type="ECO:0000259" key="4">
    <source>
        <dbReference type="PROSITE" id="PS50110"/>
    </source>
</evidence>
<dbReference type="PANTHER" id="PTHR44591:SF14">
    <property type="entry name" value="PROTEIN PILG"/>
    <property type="match status" value="1"/>
</dbReference>
<name>A0A9J7BHR3_9BACT</name>
<reference evidence="5" key="1">
    <citation type="submission" date="2021-04" db="EMBL/GenBank/DDBJ databases">
        <title>Phylogenetic analysis of Acidobacteriaceae.</title>
        <authorList>
            <person name="Qiu L."/>
            <person name="Zhang Q."/>
        </authorList>
    </citation>
    <scope>NUCLEOTIDE SEQUENCE</scope>
    <source>
        <strain evidence="5">DSM 25168</strain>
    </source>
</reference>